<accession>A0A6L9UK90</accession>
<dbReference type="RefSeq" id="WP_163993335.1">
    <property type="nucleotide sequence ID" value="NZ_WUEY01000027.1"/>
</dbReference>
<comment type="caution">
    <text evidence="1">The sequence shown here is derived from an EMBL/GenBank/DDBJ whole genome shotgun (WGS) entry which is preliminary data.</text>
</comment>
<evidence type="ECO:0000313" key="1">
    <source>
        <dbReference type="EMBL" id="NEI74260.1"/>
    </source>
</evidence>
<reference evidence="1 2" key="1">
    <citation type="submission" date="2019-12" db="EMBL/GenBank/DDBJ databases">
        <title>Rhizobium genotypes associated with high levels of biological nitrogen fixation by grain legumes in a temperate-maritime cropping system.</title>
        <authorList>
            <person name="Maluk M."/>
            <person name="Francesc Ferrando Molina F."/>
            <person name="Lopez Del Egido L."/>
            <person name="Lafos M."/>
            <person name="Langarica-Fuentes A."/>
            <person name="Gebre Yohannes G."/>
            <person name="Young M.W."/>
            <person name="Martin P."/>
            <person name="Gantlett R."/>
            <person name="Kenicer G."/>
            <person name="Hawes C."/>
            <person name="Begg G.S."/>
            <person name="Quilliam R.S."/>
            <person name="Squire G.R."/>
            <person name="Poole P.S."/>
            <person name="Young P.W."/>
            <person name="Iannetta P.M."/>
            <person name="James E.K."/>
        </authorList>
    </citation>
    <scope>NUCLEOTIDE SEQUENCE [LARGE SCALE GENOMIC DNA]</scope>
    <source>
        <strain evidence="1 2">JHI1118</strain>
    </source>
</reference>
<evidence type="ECO:0008006" key="3">
    <source>
        <dbReference type="Google" id="ProtNLM"/>
    </source>
</evidence>
<dbReference type="GO" id="GO:0019867">
    <property type="term" value="C:outer membrane"/>
    <property type="evidence" value="ECO:0007669"/>
    <property type="project" value="InterPro"/>
</dbReference>
<dbReference type="EMBL" id="WUEY01000027">
    <property type="protein sequence ID" value="NEI74260.1"/>
    <property type="molecule type" value="Genomic_DNA"/>
</dbReference>
<dbReference type="InterPro" id="IPR007485">
    <property type="entry name" value="LPS_assembly_LptE"/>
</dbReference>
<sequence>MSSDSLFKFARIAGVASLVAVAGLLSACQVRPLYAVSTGVTQKLSEVSFSDVGTRVSQEVRNQLVFIAGRGAGETKTPKYNVVLSVTSGTGGVLYLPSSDTSAAGRTTVTASFTLKDIGTGKVLKSGSRSVTSLVDFPTQEFAKQRAILNSEDKAAREVAEMIAADIAAALSR</sequence>
<organism evidence="1 2">
    <name type="scientific">Rhizobium lusitanum</name>
    <dbReference type="NCBI Taxonomy" id="293958"/>
    <lineage>
        <taxon>Bacteria</taxon>
        <taxon>Pseudomonadati</taxon>
        <taxon>Pseudomonadota</taxon>
        <taxon>Alphaproteobacteria</taxon>
        <taxon>Hyphomicrobiales</taxon>
        <taxon>Rhizobiaceae</taxon>
        <taxon>Rhizobium/Agrobacterium group</taxon>
        <taxon>Rhizobium</taxon>
    </lineage>
</organism>
<dbReference type="Gene3D" id="3.30.160.150">
    <property type="entry name" value="Lipoprotein like domain"/>
    <property type="match status" value="1"/>
</dbReference>
<gene>
    <name evidence="1" type="ORF">GR212_32380</name>
</gene>
<evidence type="ECO:0000313" key="2">
    <source>
        <dbReference type="Proteomes" id="UP000483035"/>
    </source>
</evidence>
<dbReference type="Pfam" id="PF04390">
    <property type="entry name" value="LptE"/>
    <property type="match status" value="1"/>
</dbReference>
<dbReference type="Proteomes" id="UP000483035">
    <property type="component" value="Unassembled WGS sequence"/>
</dbReference>
<protein>
    <recommendedName>
        <fullName evidence="3">LPS-assembly lipoprotein</fullName>
    </recommendedName>
</protein>
<dbReference type="GO" id="GO:0043165">
    <property type="term" value="P:Gram-negative-bacterium-type cell outer membrane assembly"/>
    <property type="evidence" value="ECO:0007669"/>
    <property type="project" value="InterPro"/>
</dbReference>
<proteinExistence type="predicted"/>
<dbReference type="AlphaFoldDB" id="A0A6L9UK90"/>
<name>A0A6L9UK90_9HYPH</name>